<evidence type="ECO:0008006" key="3">
    <source>
        <dbReference type="Google" id="ProtNLM"/>
    </source>
</evidence>
<reference evidence="1 2" key="1">
    <citation type="submission" date="2022-12" db="EMBL/GenBank/DDBJ databases">
        <title>Sphingomonas abieness sp. nov., an endophytic bacterium isolated from Abies koreana.</title>
        <authorList>
            <person name="Jiang L."/>
            <person name="Lee J."/>
        </authorList>
    </citation>
    <scope>NUCLEOTIDE SEQUENCE [LARGE SCALE GENOMIC DNA]</scope>
    <source>
        <strain evidence="2">PAMB 00755</strain>
    </source>
</reference>
<accession>A0ABY7NLA9</accession>
<evidence type="ECO:0000313" key="2">
    <source>
        <dbReference type="Proteomes" id="UP001210865"/>
    </source>
</evidence>
<keyword evidence="2" id="KW-1185">Reference proteome</keyword>
<name>A0ABY7NLA9_9SPHN</name>
<protein>
    <recommendedName>
        <fullName evidence="3">GNAT family N-acetyltransferase</fullName>
    </recommendedName>
</protein>
<dbReference type="RefSeq" id="WP_270076946.1">
    <property type="nucleotide sequence ID" value="NZ_CP115174.1"/>
</dbReference>
<sequence>MTAPVKDIATLGEIGIEIATIEQQIAWLDALRGDRHRYVVLLRRLMAGAGTSAVVQYDRQGRSLIIGAWDRDFNERFRHSATLVQHAKDNGLLIDLMAAVETDGFVREARSGDLRALALTIKRFLHMGGILFIDQDGRLREGGVWSGEIARNGPCALATENAARAWFTIRKLPGMDAWAERFVRLAGCRRDGIIILEKRA</sequence>
<organism evidence="1 2">
    <name type="scientific">Sphingomonas abietis</name>
    <dbReference type="NCBI Taxonomy" id="3012344"/>
    <lineage>
        <taxon>Bacteria</taxon>
        <taxon>Pseudomonadati</taxon>
        <taxon>Pseudomonadota</taxon>
        <taxon>Alphaproteobacteria</taxon>
        <taxon>Sphingomonadales</taxon>
        <taxon>Sphingomonadaceae</taxon>
        <taxon>Sphingomonas</taxon>
    </lineage>
</organism>
<proteinExistence type="predicted"/>
<dbReference type="Proteomes" id="UP001210865">
    <property type="component" value="Chromosome"/>
</dbReference>
<evidence type="ECO:0000313" key="1">
    <source>
        <dbReference type="EMBL" id="WBO22298.1"/>
    </source>
</evidence>
<dbReference type="EMBL" id="CP115174">
    <property type="protein sequence ID" value="WBO22298.1"/>
    <property type="molecule type" value="Genomic_DNA"/>
</dbReference>
<gene>
    <name evidence="1" type="ORF">PBT88_19480</name>
</gene>